<evidence type="ECO:0000313" key="7">
    <source>
        <dbReference type="Proteomes" id="UP000694397"/>
    </source>
</evidence>
<reference evidence="6" key="2">
    <citation type="submission" date="2025-08" db="UniProtKB">
        <authorList>
            <consortium name="Ensembl"/>
        </authorList>
    </citation>
    <scope>IDENTIFICATION</scope>
</reference>
<feature type="region of interest" description="Disordered" evidence="3">
    <location>
        <begin position="246"/>
        <end position="278"/>
    </location>
</feature>
<feature type="compositionally biased region" description="Gly residues" evidence="3">
    <location>
        <begin position="65"/>
        <end position="88"/>
    </location>
</feature>
<dbReference type="GO" id="GO:0005634">
    <property type="term" value="C:nucleus"/>
    <property type="evidence" value="ECO:0007669"/>
    <property type="project" value="TreeGrafter"/>
</dbReference>
<evidence type="ECO:0000259" key="5">
    <source>
        <dbReference type="Pfam" id="PF14075"/>
    </source>
</evidence>
<name>A0A8C9R6Y1_SCLFO</name>
<dbReference type="GO" id="GO:0006325">
    <property type="term" value="P:chromatin organization"/>
    <property type="evidence" value="ECO:0007669"/>
    <property type="project" value="TreeGrafter"/>
</dbReference>
<feature type="compositionally biased region" description="Low complexity" evidence="3">
    <location>
        <begin position="754"/>
        <end position="766"/>
    </location>
</feature>
<dbReference type="KEGG" id="sfm:108937193"/>
<dbReference type="GeneID" id="108937193"/>
<evidence type="ECO:0000256" key="2">
    <source>
        <dbReference type="ARBA" id="ARBA00022553"/>
    </source>
</evidence>
<feature type="compositionally biased region" description="Low complexity" evidence="3">
    <location>
        <begin position="870"/>
        <end position="889"/>
    </location>
</feature>
<dbReference type="Pfam" id="PF08729">
    <property type="entry name" value="HUN"/>
    <property type="match status" value="1"/>
</dbReference>
<dbReference type="Ensembl" id="ENSSFOT00015008246.2">
    <property type="protein sequence ID" value="ENSSFOP00015008129.2"/>
    <property type="gene ID" value="ENSSFOG00015005319.2"/>
</dbReference>
<feature type="compositionally biased region" description="Pro residues" evidence="3">
    <location>
        <begin position="1"/>
        <end position="11"/>
    </location>
</feature>
<feature type="compositionally biased region" description="Polar residues" evidence="3">
    <location>
        <begin position="688"/>
        <end position="698"/>
    </location>
</feature>
<feature type="compositionally biased region" description="Basic and acidic residues" evidence="3">
    <location>
        <begin position="551"/>
        <end position="560"/>
    </location>
</feature>
<dbReference type="OrthoDB" id="68076at2759"/>
<dbReference type="RefSeq" id="XP_029109889.1">
    <property type="nucleotide sequence ID" value="XM_029254056.1"/>
</dbReference>
<protein>
    <submittedName>
        <fullName evidence="6">Ubinuclein-2-like</fullName>
    </submittedName>
</protein>
<organism evidence="6 7">
    <name type="scientific">Scleropages formosus</name>
    <name type="common">Asian bonytongue</name>
    <name type="synonym">Osteoglossum formosum</name>
    <dbReference type="NCBI Taxonomy" id="113540"/>
    <lineage>
        <taxon>Eukaryota</taxon>
        <taxon>Metazoa</taxon>
        <taxon>Chordata</taxon>
        <taxon>Craniata</taxon>
        <taxon>Vertebrata</taxon>
        <taxon>Euteleostomi</taxon>
        <taxon>Actinopterygii</taxon>
        <taxon>Neopterygii</taxon>
        <taxon>Teleostei</taxon>
        <taxon>Osteoglossocephala</taxon>
        <taxon>Osteoglossomorpha</taxon>
        <taxon>Osteoglossiformes</taxon>
        <taxon>Osteoglossidae</taxon>
        <taxon>Scleropages</taxon>
    </lineage>
</organism>
<evidence type="ECO:0000259" key="4">
    <source>
        <dbReference type="Pfam" id="PF08729"/>
    </source>
</evidence>
<feature type="compositionally biased region" description="Polar residues" evidence="3">
    <location>
        <begin position="710"/>
        <end position="731"/>
    </location>
</feature>
<dbReference type="InterPro" id="IPR026947">
    <property type="entry name" value="UBN_middle_dom"/>
</dbReference>
<dbReference type="PANTHER" id="PTHR21669">
    <property type="entry name" value="CAPZ-INTERACTING PROTEIN AND RELATED PROTEINS"/>
    <property type="match status" value="1"/>
</dbReference>
<feature type="region of interest" description="Disordered" evidence="3">
    <location>
        <begin position="868"/>
        <end position="905"/>
    </location>
</feature>
<evidence type="ECO:0000313" key="6">
    <source>
        <dbReference type="Ensembl" id="ENSSFOP00015008129.2"/>
    </source>
</evidence>
<dbReference type="Proteomes" id="UP000694397">
    <property type="component" value="Chromosome 8"/>
</dbReference>
<feature type="region of interest" description="Disordered" evidence="3">
    <location>
        <begin position="550"/>
        <end position="573"/>
    </location>
</feature>
<feature type="compositionally biased region" description="Basic and acidic residues" evidence="3">
    <location>
        <begin position="12"/>
        <end position="28"/>
    </location>
</feature>
<dbReference type="PANTHER" id="PTHR21669:SF10">
    <property type="entry name" value="UBINUCLEIN-2"/>
    <property type="match status" value="1"/>
</dbReference>
<feature type="domain" description="Ubinuclein middle" evidence="5">
    <location>
        <begin position="429"/>
        <end position="638"/>
    </location>
</feature>
<dbReference type="InterPro" id="IPR014840">
    <property type="entry name" value="HRD"/>
</dbReference>
<gene>
    <name evidence="6" type="primary">LOC108937193</name>
</gene>
<keyword evidence="7" id="KW-1185">Reference proteome</keyword>
<dbReference type="Pfam" id="PF14075">
    <property type="entry name" value="UBN_AB"/>
    <property type="match status" value="1"/>
</dbReference>
<dbReference type="AlphaFoldDB" id="A0A8C9R6Y1"/>
<feature type="compositionally biased region" description="Low complexity" evidence="3">
    <location>
        <begin position="960"/>
        <end position="983"/>
    </location>
</feature>
<feature type="compositionally biased region" description="Polar residues" evidence="3">
    <location>
        <begin position="1032"/>
        <end position="1067"/>
    </location>
</feature>
<accession>A0A8C9R6Y1</accession>
<reference evidence="6" key="3">
    <citation type="submission" date="2025-09" db="UniProtKB">
        <authorList>
            <consortium name="Ensembl"/>
        </authorList>
    </citation>
    <scope>IDENTIFICATION</scope>
</reference>
<feature type="region of interest" description="Disordered" evidence="3">
    <location>
        <begin position="941"/>
        <end position="984"/>
    </location>
</feature>
<feature type="region of interest" description="Disordered" evidence="3">
    <location>
        <begin position="680"/>
        <end position="834"/>
    </location>
</feature>
<sequence length="1227" mass="129648">MDPPPPPPPPRCRSDSPHSHGHMAEARRVPFVSVSAAATAPLAEARKRKREDEADTAAALLGDSGAVGPGAGGGSLGAGGAGGAGGRGSETVRLEVRLSEPSDEGSSEFSYSELLQSWKIKKTPPLGLTPALDPTDPLANEEQERQEAEALARKFERKYGNPGKKKRKDRVQDLIDIGFGYDESDSFIDNSEAYDELVPASLTTKLGGFYINTGTLQFRTASDSEGEDPGKAVKRSQKLKICEESVMKKRKKKQEGGGTEEKKAKKIRTPKPGALALTCPRPEKKKRKKLMKDSLNLAAFLRRFGREKEVMRKKPSASANRVWSNQGDILSGSCPHPFLTTGSLSTVDQTAKPVVNKSLLGLATSSKVLQDLAGNLNFGFLDCPLPCSSAQGENHFQAVVAGQKVGGSVLTKGQISERSSLDLAKPPPLPGGLPVTLIKRIEDLRVASRQFDEEGRKKFFTLEMNNILLDIELQVQEQPVSVRSSIYSHLVAFVPCNREELLKRLKKLNLTVQDDRLKVPLLKLKLAVCRVMPEQIARYDMDCSARVAKQQSEEGEKNGLQEEDEEKPGRRMAGPRKKFVWDDKLRTLLCNLVRVKLESYELESQGLLSVEDYLKTFMETEVKPLWPKGWMQSRMLFKESRVVHSHLTGKLAKKKIVPTPNPKLKEVSWIRAPLAIAMSSAAPPPRTHPSSLSETICLSDSPDEDPAIASQETARSLAVTSSVVKSTNRSSPPLHPAISSTSLASSVGGRTENSASDSTSPSISRSTLVLSAPSAVSQSAGFGGTKSSGPTMPVQRQPMAKAHKPGAPVTSKPNLPCSSSPPKPQLQPTSSPLISSQAKAFCPPAMKHILATPSPGLALTSQLPASPTLVKSNNKSSCSNSHNSTTVSSQLNSKGPHIPSGLYSSLSKTSAATPLASSSSPSQLKPNQHQSSIITPVQGALTPSAHKNSSPAVKLSPQLSASMPIPTSSSPSPSPSVSSSPPSNLRALVFHNAQHDSSKSQLFRPPFSVQAGQAGSGQATYSPAVAQKTTTQCSSPATISHTNTSPGSSLSVTAPSSTALSASNGQHQKAPGGACQASNPVVSLAPVATVPVPSVTSQLSQGSSATVGLLGASPSSLPLNFGMLGGLVPISLPFQYPPLLNFTSPGGVVAMGGGSGGGNAAASGSSGYTLSQELFKALQSRSLILPPHLHLAYSGKFLPLSLMFSCVIKGNASPSTSCVPLDFCACG</sequence>
<reference evidence="6 7" key="1">
    <citation type="submission" date="2019-04" db="EMBL/GenBank/DDBJ databases">
        <authorList>
            <consortium name="Wellcome Sanger Institute Data Sharing"/>
        </authorList>
    </citation>
    <scope>NUCLEOTIDE SEQUENCE [LARGE SCALE GENOMIC DNA]</scope>
</reference>
<dbReference type="GeneTree" id="ENSGT00940000155858"/>
<comment type="similarity">
    <text evidence="1">Belongs to the ubinuclein family.</text>
</comment>
<feature type="region of interest" description="Disordered" evidence="3">
    <location>
        <begin position="1032"/>
        <end position="1075"/>
    </location>
</feature>
<keyword evidence="2" id="KW-0597">Phosphoprotein</keyword>
<evidence type="ECO:0000256" key="1">
    <source>
        <dbReference type="ARBA" id="ARBA00009911"/>
    </source>
</evidence>
<evidence type="ECO:0000256" key="3">
    <source>
        <dbReference type="SAM" id="MobiDB-lite"/>
    </source>
</evidence>
<feature type="domain" description="Hpc2-related" evidence="4">
    <location>
        <begin position="166"/>
        <end position="217"/>
    </location>
</feature>
<feature type="region of interest" description="Disordered" evidence="3">
    <location>
        <begin position="1"/>
        <end position="88"/>
    </location>
</feature>
<proteinExistence type="inferred from homology"/>